<organism evidence="2 3">
    <name type="scientific">Gordonia bronchialis (strain ATCC 25592 / DSM 43247 / BCRC 13721 / JCM 3198 / KCTC 3076 / NBRC 16047 / NCTC 10667)</name>
    <name type="common">Rhodococcus bronchialis</name>
    <dbReference type="NCBI Taxonomy" id="526226"/>
    <lineage>
        <taxon>Bacteria</taxon>
        <taxon>Bacillati</taxon>
        <taxon>Actinomycetota</taxon>
        <taxon>Actinomycetes</taxon>
        <taxon>Mycobacteriales</taxon>
        <taxon>Gordoniaceae</taxon>
        <taxon>Gordonia</taxon>
    </lineage>
</organism>
<evidence type="ECO:0000313" key="2">
    <source>
        <dbReference type="EMBL" id="ACY20454.1"/>
    </source>
</evidence>
<dbReference type="HOGENOM" id="CLU_2081480_0_0_11"/>
<feature type="region of interest" description="Disordered" evidence="1">
    <location>
        <begin position="1"/>
        <end position="33"/>
    </location>
</feature>
<dbReference type="STRING" id="526226.Gbro_1146"/>
<reference evidence="2 3" key="2">
    <citation type="journal article" date="2010" name="Stand. Genomic Sci.">
        <title>Complete genome sequence of Gordonia bronchialis type strain (3410).</title>
        <authorList>
            <person name="Ivanova N."/>
            <person name="Sikorski J."/>
            <person name="Jando M."/>
            <person name="Lapidus A."/>
            <person name="Nolan M."/>
            <person name="Lucas S."/>
            <person name="Del Rio T.G."/>
            <person name="Tice H."/>
            <person name="Copeland A."/>
            <person name="Cheng J.F."/>
            <person name="Chen F."/>
            <person name="Bruce D."/>
            <person name="Goodwin L."/>
            <person name="Pitluck S."/>
            <person name="Mavromatis K."/>
            <person name="Ovchinnikova G."/>
            <person name="Pati A."/>
            <person name="Chen A."/>
            <person name="Palaniappan K."/>
            <person name="Land M."/>
            <person name="Hauser L."/>
            <person name="Chang Y.J."/>
            <person name="Jeffries C.D."/>
            <person name="Chain P."/>
            <person name="Saunders E."/>
            <person name="Han C."/>
            <person name="Detter J.C."/>
            <person name="Brettin T."/>
            <person name="Rohde M."/>
            <person name="Goker M."/>
            <person name="Bristow J."/>
            <person name="Eisen J.A."/>
            <person name="Markowitz V."/>
            <person name="Hugenholtz P."/>
            <person name="Klenk H.P."/>
            <person name="Kyrpides N.C."/>
        </authorList>
    </citation>
    <scope>NUCLEOTIDE SEQUENCE [LARGE SCALE GENOMIC DNA]</scope>
    <source>
        <strain evidence="3">ATCC 25592 / DSM 43247 / BCRC 13721 / JCM 3198 / KCTC 3076 / NBRC 16047 / NCTC 10667</strain>
    </source>
</reference>
<accession>D0L502</accession>
<gene>
    <name evidence="2" type="ordered locus">Gbro_1146</name>
</gene>
<name>D0L502_GORB4</name>
<dbReference type="KEGG" id="gbr:Gbro_1146"/>
<dbReference type="RefSeq" id="WP_012833031.1">
    <property type="nucleotide sequence ID" value="NC_013441.1"/>
</dbReference>
<proteinExistence type="predicted"/>
<dbReference type="Proteomes" id="UP000001219">
    <property type="component" value="Chromosome"/>
</dbReference>
<feature type="compositionally biased region" description="Low complexity" evidence="1">
    <location>
        <begin position="10"/>
        <end position="20"/>
    </location>
</feature>
<evidence type="ECO:0000313" key="3">
    <source>
        <dbReference type="Proteomes" id="UP000001219"/>
    </source>
</evidence>
<sequence length="117" mass="11890">MSGQSVDLTGDGVADGTAVDLDGDGVDDAISTTDAEGNNVLIADVNGDGLVEYYADSATDCDDEIDQIGLDLDGDTDVDALATDIDHDGTFDEFVVDVDGDGDGVADLEVSDPSVDV</sequence>
<dbReference type="EMBL" id="CP001802">
    <property type="protein sequence ID" value="ACY20454.1"/>
    <property type="molecule type" value="Genomic_DNA"/>
</dbReference>
<keyword evidence="3" id="KW-1185">Reference proteome</keyword>
<evidence type="ECO:0000256" key="1">
    <source>
        <dbReference type="SAM" id="MobiDB-lite"/>
    </source>
</evidence>
<protein>
    <submittedName>
        <fullName evidence="2">Uncharacterized protein</fullName>
    </submittedName>
</protein>
<reference evidence="3" key="1">
    <citation type="submission" date="2009-10" db="EMBL/GenBank/DDBJ databases">
        <title>The complete chromosome of Gordonia bronchialis DSM 43247.</title>
        <authorList>
            <consortium name="US DOE Joint Genome Institute (JGI-PGF)"/>
            <person name="Lucas S."/>
            <person name="Copeland A."/>
            <person name="Lapidus A."/>
            <person name="Glavina del Rio T."/>
            <person name="Dalin E."/>
            <person name="Tice H."/>
            <person name="Bruce D."/>
            <person name="Goodwin L."/>
            <person name="Pitluck S."/>
            <person name="Kyrpides N."/>
            <person name="Mavromatis K."/>
            <person name="Ivanova N."/>
            <person name="Ovchinnikova G."/>
            <person name="Saunders E."/>
            <person name="Brettin T."/>
            <person name="Detter J.C."/>
            <person name="Han C."/>
            <person name="Larimer F."/>
            <person name="Land M."/>
            <person name="Hauser L."/>
            <person name="Markowitz V."/>
            <person name="Cheng J.-F."/>
            <person name="Hugenholtz P."/>
            <person name="Woyke T."/>
            <person name="Wu D."/>
            <person name="Jando M."/>
            <person name="Schneider S."/>
            <person name="Goeker M."/>
            <person name="Klenk H.-P."/>
            <person name="Eisen J.A."/>
        </authorList>
    </citation>
    <scope>NUCLEOTIDE SEQUENCE [LARGE SCALE GENOMIC DNA]</scope>
    <source>
        <strain evidence="3">ATCC 25592 / DSM 43247 / BCRC 13721 / JCM 3198 / KCTC 3076 / NBRC 16047 / NCTC 10667</strain>
    </source>
</reference>
<dbReference type="AlphaFoldDB" id="D0L502"/>